<proteinExistence type="predicted"/>
<dbReference type="AlphaFoldDB" id="A0A2R5F7Q6"/>
<gene>
    <name evidence="1" type="ORF">NMK_1838</name>
</gene>
<reference evidence="1 2" key="1">
    <citation type="journal article" date="2018" name="Environ. Microbiol.">
        <title>Isolation and genomic characterization of Novimethylophilus kurashikiensis gen. nov. sp. nov., a new lanthanide-dependent methylotrophic species of Methylophilaceae.</title>
        <authorList>
            <person name="Lv H."/>
            <person name="Sahin N."/>
            <person name="Tani A."/>
        </authorList>
    </citation>
    <scope>NUCLEOTIDE SEQUENCE [LARGE SCALE GENOMIC DNA]</scope>
    <source>
        <strain evidence="1 2">La2-4</strain>
    </source>
</reference>
<keyword evidence="2" id="KW-1185">Reference proteome</keyword>
<dbReference type="RefSeq" id="WP_109015474.1">
    <property type="nucleotide sequence ID" value="NZ_BDOQ01000007.1"/>
</dbReference>
<evidence type="ECO:0000313" key="2">
    <source>
        <dbReference type="Proteomes" id="UP000245081"/>
    </source>
</evidence>
<evidence type="ECO:0000313" key="1">
    <source>
        <dbReference type="EMBL" id="GBG14272.1"/>
    </source>
</evidence>
<dbReference type="GO" id="GO:0016740">
    <property type="term" value="F:transferase activity"/>
    <property type="evidence" value="ECO:0007669"/>
    <property type="project" value="UniProtKB-KW"/>
</dbReference>
<accession>A0A2R5F7Q6</accession>
<dbReference type="Proteomes" id="UP000245081">
    <property type="component" value="Unassembled WGS sequence"/>
</dbReference>
<keyword evidence="1" id="KW-0808">Transferase</keyword>
<sequence>MSKEQASTPTEEFVVPEGIQIKQVYGKLTGKTLYTVEGFEMPLQGTPEAAVRVYTTLKQAYETGYFSGGVVKKERAAKAAAEAALTSAAVAEKQEQELEHV</sequence>
<dbReference type="EMBL" id="BDOQ01000007">
    <property type="protein sequence ID" value="GBG14272.1"/>
    <property type="molecule type" value="Genomic_DNA"/>
</dbReference>
<organism evidence="1 2">
    <name type="scientific">Novimethylophilus kurashikiensis</name>
    <dbReference type="NCBI Taxonomy" id="1825523"/>
    <lineage>
        <taxon>Bacteria</taxon>
        <taxon>Pseudomonadati</taxon>
        <taxon>Pseudomonadota</taxon>
        <taxon>Betaproteobacteria</taxon>
        <taxon>Nitrosomonadales</taxon>
        <taxon>Methylophilaceae</taxon>
        <taxon>Novimethylophilus</taxon>
    </lineage>
</organism>
<protein>
    <submittedName>
        <fullName evidence="1">Glycosyl transferase family 2</fullName>
    </submittedName>
</protein>
<comment type="caution">
    <text evidence="1">The sequence shown here is derived from an EMBL/GenBank/DDBJ whole genome shotgun (WGS) entry which is preliminary data.</text>
</comment>
<name>A0A2R5F7Q6_9PROT</name>